<comment type="caution">
    <text evidence="1">The sequence shown here is derived from an EMBL/GenBank/DDBJ whole genome shotgun (WGS) entry which is preliminary data.</text>
</comment>
<accession>A0A9Q1R5N6</accession>
<organism evidence="1 2">
    <name type="scientific">Anisodus acutangulus</name>
    <dbReference type="NCBI Taxonomy" id="402998"/>
    <lineage>
        <taxon>Eukaryota</taxon>
        <taxon>Viridiplantae</taxon>
        <taxon>Streptophyta</taxon>
        <taxon>Embryophyta</taxon>
        <taxon>Tracheophyta</taxon>
        <taxon>Spermatophyta</taxon>
        <taxon>Magnoliopsida</taxon>
        <taxon>eudicotyledons</taxon>
        <taxon>Gunneridae</taxon>
        <taxon>Pentapetalae</taxon>
        <taxon>asterids</taxon>
        <taxon>lamiids</taxon>
        <taxon>Solanales</taxon>
        <taxon>Solanaceae</taxon>
        <taxon>Solanoideae</taxon>
        <taxon>Hyoscyameae</taxon>
        <taxon>Anisodus</taxon>
    </lineage>
</organism>
<dbReference type="InterPro" id="IPR046342">
    <property type="entry name" value="CBS_dom_sf"/>
</dbReference>
<sequence length="123" mass="13718">MASVFLYHVVGDLTVGKPELVEFTETQTVEAAIKAIGESTECGIPVWKMRSQKSLIENAEMRRKRFVGILNSLDIVAFLAREECLADQERAMKTPVSEVVVPDNSLLKELDPATREPNQSSMH</sequence>
<evidence type="ECO:0008006" key="3">
    <source>
        <dbReference type="Google" id="ProtNLM"/>
    </source>
</evidence>
<evidence type="ECO:0000313" key="1">
    <source>
        <dbReference type="EMBL" id="KAJ8543663.1"/>
    </source>
</evidence>
<name>A0A9Q1R5N6_9SOLA</name>
<proteinExistence type="predicted"/>
<keyword evidence="2" id="KW-1185">Reference proteome</keyword>
<protein>
    <recommendedName>
        <fullName evidence="3">CBS domain-containing protein</fullName>
    </recommendedName>
</protein>
<dbReference type="EMBL" id="JAJAGQ010000014">
    <property type="protein sequence ID" value="KAJ8543663.1"/>
    <property type="molecule type" value="Genomic_DNA"/>
</dbReference>
<reference evidence="2" key="1">
    <citation type="journal article" date="2023" name="Proc. Natl. Acad. Sci. U.S.A.">
        <title>Genomic and structural basis for evolution of tropane alkaloid biosynthesis.</title>
        <authorList>
            <person name="Wanga Y.-J."/>
            <person name="Taina T."/>
            <person name="Yua J.-Y."/>
            <person name="Lia J."/>
            <person name="Xua B."/>
            <person name="Chenc J."/>
            <person name="D'Auriad J.C."/>
            <person name="Huanga J.-P."/>
            <person name="Huanga S.-X."/>
        </authorList>
    </citation>
    <scope>NUCLEOTIDE SEQUENCE [LARGE SCALE GENOMIC DNA]</scope>
    <source>
        <strain evidence="2">cv. KIB-2019</strain>
    </source>
</reference>
<dbReference type="AlphaFoldDB" id="A0A9Q1R5N6"/>
<dbReference type="SUPFAM" id="SSF54631">
    <property type="entry name" value="CBS-domain pair"/>
    <property type="match status" value="1"/>
</dbReference>
<evidence type="ECO:0000313" key="2">
    <source>
        <dbReference type="Proteomes" id="UP001152561"/>
    </source>
</evidence>
<gene>
    <name evidence="1" type="ORF">K7X08_025281</name>
</gene>
<dbReference type="OrthoDB" id="1935572at2759"/>
<dbReference type="Proteomes" id="UP001152561">
    <property type="component" value="Unassembled WGS sequence"/>
</dbReference>